<evidence type="ECO:0000313" key="3">
    <source>
        <dbReference type="Proteomes" id="UP000265520"/>
    </source>
</evidence>
<name>A0A392V6U2_9FABA</name>
<reference evidence="2 3" key="1">
    <citation type="journal article" date="2018" name="Front. Plant Sci.">
        <title>Red Clover (Trifolium pratense) and Zigzag Clover (T. medium) - A Picture of Genomic Similarities and Differences.</title>
        <authorList>
            <person name="Dluhosova J."/>
            <person name="Istvanek J."/>
            <person name="Nedelnik J."/>
            <person name="Repkova J."/>
        </authorList>
    </citation>
    <scope>NUCLEOTIDE SEQUENCE [LARGE SCALE GENOMIC DNA]</scope>
    <source>
        <strain evidence="3">cv. 10/8</strain>
        <tissue evidence="2">Leaf</tissue>
    </source>
</reference>
<feature type="non-terminal residue" evidence="2">
    <location>
        <position position="1"/>
    </location>
</feature>
<keyword evidence="3" id="KW-1185">Reference proteome</keyword>
<dbReference type="EMBL" id="LXQA011048988">
    <property type="protein sequence ID" value="MCI82671.1"/>
    <property type="molecule type" value="Genomic_DNA"/>
</dbReference>
<evidence type="ECO:0000256" key="1">
    <source>
        <dbReference type="SAM" id="MobiDB-lite"/>
    </source>
</evidence>
<proteinExistence type="predicted"/>
<feature type="region of interest" description="Disordered" evidence="1">
    <location>
        <begin position="1"/>
        <end position="22"/>
    </location>
</feature>
<accession>A0A392V6U2</accession>
<comment type="caution">
    <text evidence="2">The sequence shown here is derived from an EMBL/GenBank/DDBJ whole genome shotgun (WGS) entry which is preliminary data.</text>
</comment>
<dbReference type="Proteomes" id="UP000265520">
    <property type="component" value="Unassembled WGS sequence"/>
</dbReference>
<organism evidence="2 3">
    <name type="scientific">Trifolium medium</name>
    <dbReference type="NCBI Taxonomy" id="97028"/>
    <lineage>
        <taxon>Eukaryota</taxon>
        <taxon>Viridiplantae</taxon>
        <taxon>Streptophyta</taxon>
        <taxon>Embryophyta</taxon>
        <taxon>Tracheophyta</taxon>
        <taxon>Spermatophyta</taxon>
        <taxon>Magnoliopsida</taxon>
        <taxon>eudicotyledons</taxon>
        <taxon>Gunneridae</taxon>
        <taxon>Pentapetalae</taxon>
        <taxon>rosids</taxon>
        <taxon>fabids</taxon>
        <taxon>Fabales</taxon>
        <taxon>Fabaceae</taxon>
        <taxon>Papilionoideae</taxon>
        <taxon>50 kb inversion clade</taxon>
        <taxon>NPAAA clade</taxon>
        <taxon>Hologalegina</taxon>
        <taxon>IRL clade</taxon>
        <taxon>Trifolieae</taxon>
        <taxon>Trifolium</taxon>
    </lineage>
</organism>
<protein>
    <submittedName>
        <fullName evidence="2">Uncharacterized protein</fullName>
    </submittedName>
</protein>
<dbReference type="AlphaFoldDB" id="A0A392V6U2"/>
<sequence length="59" mass="6320">RCRHAPPCHREPPPELSISAGTLSSSPELSLYLNRASASDFCLPPANLLSLGHSLTLTH</sequence>
<evidence type="ECO:0000313" key="2">
    <source>
        <dbReference type="EMBL" id="MCI82671.1"/>
    </source>
</evidence>